<accession>A0A6J4TK27</accession>
<evidence type="ECO:0000256" key="1">
    <source>
        <dbReference type="SAM" id="MobiDB-lite"/>
    </source>
</evidence>
<feature type="region of interest" description="Disordered" evidence="1">
    <location>
        <begin position="1"/>
        <end position="60"/>
    </location>
</feature>
<feature type="non-terminal residue" evidence="2">
    <location>
        <position position="1"/>
    </location>
</feature>
<dbReference type="EMBL" id="CADCWC010000093">
    <property type="protein sequence ID" value="CAA9525643.1"/>
    <property type="molecule type" value="Genomic_DNA"/>
</dbReference>
<evidence type="ECO:0000313" key="2">
    <source>
        <dbReference type="EMBL" id="CAA9525643.1"/>
    </source>
</evidence>
<feature type="compositionally biased region" description="Low complexity" evidence="1">
    <location>
        <begin position="7"/>
        <end position="24"/>
    </location>
</feature>
<reference evidence="2" key="1">
    <citation type="submission" date="2020-02" db="EMBL/GenBank/DDBJ databases">
        <authorList>
            <person name="Meier V. D."/>
        </authorList>
    </citation>
    <scope>NUCLEOTIDE SEQUENCE</scope>
    <source>
        <strain evidence="2">AVDCRST_MAG79</strain>
    </source>
</reference>
<protein>
    <submittedName>
        <fullName evidence="2">Uncharacterized protein</fullName>
    </submittedName>
</protein>
<dbReference type="AlphaFoldDB" id="A0A6J4TK27"/>
<name>A0A6J4TK27_9ACTN</name>
<gene>
    <name evidence="2" type="ORF">AVDCRST_MAG79-495</name>
</gene>
<organism evidence="2">
    <name type="scientific">uncultured Thermoleophilia bacterium</name>
    <dbReference type="NCBI Taxonomy" id="1497501"/>
    <lineage>
        <taxon>Bacteria</taxon>
        <taxon>Bacillati</taxon>
        <taxon>Actinomycetota</taxon>
        <taxon>Thermoleophilia</taxon>
        <taxon>environmental samples</taxon>
    </lineage>
</organism>
<proteinExistence type="predicted"/>
<feature type="compositionally biased region" description="Basic residues" evidence="1">
    <location>
        <begin position="41"/>
        <end position="53"/>
    </location>
</feature>
<feature type="non-terminal residue" evidence="2">
    <location>
        <position position="60"/>
    </location>
</feature>
<sequence length="60" mass="6197">ARHDGLGSAAPAARDGGAAGAVRPPGRHRDRQRREPGAAHRLARPGGRGRRRVATASAAR</sequence>